<keyword evidence="3 8" id="KW-0349">Heme</keyword>
<dbReference type="InterPro" id="IPR017972">
    <property type="entry name" value="Cyt_P450_CS"/>
</dbReference>
<sequence length="516" mass="57927">MSDSMGEATPRSLLSESNGIAYLAGGCILLYTLYSIAIAVKNVYFHPLSHIHGPKLWIAFPLLKWLHVIRGDLDAKMVEWHEVYGPTIRIAAKELSFTGAQAWADTCGPKNNPELPKGFQGLHDGRPRSMVEASTADHARFRKALSYGFSERAMRAQEGLIQGYINLLMKRLRDRADGVTPVDIAQWYDFTTFDIIGDLAFGQSFNGLRDATLHTWIVNLFKMLQMAAIVRGTSEYPFLISLAQRIVPRSIQKAADEHWDFAAQCIKRRLKDGSKQGRPDFVDAMSRNKGTEIEITEEEMVSNAFLILVAGSETTATLLSGVTYFLLKKPSILQRAQAEVRNTFKDEKEITMTSVSANLPYMRACLDEALRCYPPAPGSVQRVTVSPSTSIDGTVVPPGTYVSVHQSAAFWSERNFKRARGFVPERWLPEHQREGGEFANDDRAVHQPFSVGPRNCIGQNLANAEMRVILARVLWNFELVLAGTEEKKAGWVDQKTFLTWIKKPLMVTLKLRTWDV</sequence>
<evidence type="ECO:0000256" key="3">
    <source>
        <dbReference type="ARBA" id="ARBA00022617"/>
    </source>
</evidence>
<dbReference type="HOGENOM" id="CLU_001570_14_11_1"/>
<dbReference type="InterPro" id="IPR050121">
    <property type="entry name" value="Cytochrome_P450_monoxygenase"/>
</dbReference>
<dbReference type="eggNOG" id="KOG0158">
    <property type="taxonomic scope" value="Eukaryota"/>
</dbReference>
<evidence type="ECO:0000313" key="11">
    <source>
        <dbReference type="EMBL" id="ETN40712.1"/>
    </source>
</evidence>
<dbReference type="Gene3D" id="1.10.630.10">
    <property type="entry name" value="Cytochrome P450"/>
    <property type="match status" value="1"/>
</dbReference>
<accession>W2RW85</accession>
<protein>
    <recommendedName>
        <fullName evidence="13">Cytochrome P450 monooxygenase</fullName>
    </recommendedName>
</protein>
<dbReference type="STRING" id="1220924.W2RW85"/>
<gene>
    <name evidence="11" type="ORF">HMPREF1541_04991</name>
</gene>
<dbReference type="SUPFAM" id="SSF48264">
    <property type="entry name" value="Cytochrome P450"/>
    <property type="match status" value="1"/>
</dbReference>
<reference evidence="11 12" key="1">
    <citation type="submission" date="2013-03" db="EMBL/GenBank/DDBJ databases">
        <title>The Genome Sequence of Phialophora europaea CBS 101466.</title>
        <authorList>
            <consortium name="The Broad Institute Genomics Platform"/>
            <person name="Cuomo C."/>
            <person name="de Hoog S."/>
            <person name="Gorbushina A."/>
            <person name="Walker B."/>
            <person name="Young S.K."/>
            <person name="Zeng Q."/>
            <person name="Gargeya S."/>
            <person name="Fitzgerald M."/>
            <person name="Haas B."/>
            <person name="Abouelleil A."/>
            <person name="Allen A.W."/>
            <person name="Alvarado L."/>
            <person name="Arachchi H.M."/>
            <person name="Berlin A.M."/>
            <person name="Chapman S.B."/>
            <person name="Gainer-Dewar J."/>
            <person name="Goldberg J."/>
            <person name="Griggs A."/>
            <person name="Gujja S."/>
            <person name="Hansen M."/>
            <person name="Howarth C."/>
            <person name="Imamovic A."/>
            <person name="Ireland A."/>
            <person name="Larimer J."/>
            <person name="McCowan C."/>
            <person name="Murphy C."/>
            <person name="Pearson M."/>
            <person name="Poon T.W."/>
            <person name="Priest M."/>
            <person name="Roberts A."/>
            <person name="Saif S."/>
            <person name="Shea T."/>
            <person name="Sisk P."/>
            <person name="Sykes S."/>
            <person name="Wortman J."/>
            <person name="Nusbaum C."/>
            <person name="Birren B."/>
        </authorList>
    </citation>
    <scope>NUCLEOTIDE SEQUENCE [LARGE SCALE GENOMIC DNA]</scope>
    <source>
        <strain evidence="11 12">CBS 101466</strain>
    </source>
</reference>
<keyword evidence="7 9" id="KW-0503">Monooxygenase</keyword>
<dbReference type="CDD" id="cd11058">
    <property type="entry name" value="CYP60B-like"/>
    <property type="match status" value="1"/>
</dbReference>
<dbReference type="GO" id="GO:0020037">
    <property type="term" value="F:heme binding"/>
    <property type="evidence" value="ECO:0007669"/>
    <property type="project" value="InterPro"/>
</dbReference>
<keyword evidence="10" id="KW-0472">Membrane</keyword>
<keyword evidence="6 8" id="KW-0408">Iron</keyword>
<dbReference type="GO" id="GO:0005506">
    <property type="term" value="F:iron ion binding"/>
    <property type="evidence" value="ECO:0007669"/>
    <property type="project" value="InterPro"/>
</dbReference>
<dbReference type="Pfam" id="PF00067">
    <property type="entry name" value="p450"/>
    <property type="match status" value="1"/>
</dbReference>
<dbReference type="OrthoDB" id="1470350at2759"/>
<dbReference type="AlphaFoldDB" id="W2RW85"/>
<evidence type="ECO:0000256" key="6">
    <source>
        <dbReference type="ARBA" id="ARBA00023004"/>
    </source>
</evidence>
<evidence type="ECO:0000256" key="4">
    <source>
        <dbReference type="ARBA" id="ARBA00022723"/>
    </source>
</evidence>
<keyword evidence="5 9" id="KW-0560">Oxidoreductase</keyword>
<dbReference type="InterPro" id="IPR036396">
    <property type="entry name" value="Cyt_P450_sf"/>
</dbReference>
<evidence type="ECO:0000256" key="9">
    <source>
        <dbReference type="RuleBase" id="RU000461"/>
    </source>
</evidence>
<evidence type="ECO:0000256" key="8">
    <source>
        <dbReference type="PIRSR" id="PIRSR602401-1"/>
    </source>
</evidence>
<name>W2RW85_CYPE1</name>
<keyword evidence="10" id="KW-0812">Transmembrane</keyword>
<dbReference type="PRINTS" id="PR00385">
    <property type="entry name" value="P450"/>
</dbReference>
<dbReference type="PANTHER" id="PTHR24305:SF230">
    <property type="entry name" value="P450, PUTATIVE (EUROFUNG)-RELATED"/>
    <property type="match status" value="1"/>
</dbReference>
<dbReference type="GO" id="GO:0016705">
    <property type="term" value="F:oxidoreductase activity, acting on paired donors, with incorporation or reduction of molecular oxygen"/>
    <property type="evidence" value="ECO:0007669"/>
    <property type="project" value="InterPro"/>
</dbReference>
<comment type="similarity">
    <text evidence="2 9">Belongs to the cytochrome P450 family.</text>
</comment>
<dbReference type="VEuPathDB" id="FungiDB:HMPREF1541_04991"/>
<keyword evidence="12" id="KW-1185">Reference proteome</keyword>
<dbReference type="InterPro" id="IPR002401">
    <property type="entry name" value="Cyt_P450_E_grp-I"/>
</dbReference>
<evidence type="ECO:0000256" key="5">
    <source>
        <dbReference type="ARBA" id="ARBA00023002"/>
    </source>
</evidence>
<keyword evidence="10" id="KW-1133">Transmembrane helix</keyword>
<dbReference type="PRINTS" id="PR00463">
    <property type="entry name" value="EP450I"/>
</dbReference>
<organism evidence="11 12">
    <name type="scientific">Cyphellophora europaea (strain CBS 101466)</name>
    <name type="common">Phialophora europaea</name>
    <dbReference type="NCBI Taxonomy" id="1220924"/>
    <lineage>
        <taxon>Eukaryota</taxon>
        <taxon>Fungi</taxon>
        <taxon>Dikarya</taxon>
        <taxon>Ascomycota</taxon>
        <taxon>Pezizomycotina</taxon>
        <taxon>Eurotiomycetes</taxon>
        <taxon>Chaetothyriomycetidae</taxon>
        <taxon>Chaetothyriales</taxon>
        <taxon>Cyphellophoraceae</taxon>
        <taxon>Cyphellophora</taxon>
    </lineage>
</organism>
<feature type="binding site" description="axial binding residue" evidence="8">
    <location>
        <position position="456"/>
    </location>
    <ligand>
        <name>heme</name>
        <dbReference type="ChEBI" id="CHEBI:30413"/>
    </ligand>
    <ligandPart>
        <name>Fe</name>
        <dbReference type="ChEBI" id="CHEBI:18248"/>
    </ligandPart>
</feature>
<evidence type="ECO:0000256" key="10">
    <source>
        <dbReference type="SAM" id="Phobius"/>
    </source>
</evidence>
<evidence type="ECO:0000256" key="2">
    <source>
        <dbReference type="ARBA" id="ARBA00010617"/>
    </source>
</evidence>
<dbReference type="InParanoid" id="W2RW85"/>
<proteinExistence type="inferred from homology"/>
<evidence type="ECO:0000256" key="7">
    <source>
        <dbReference type="ARBA" id="ARBA00023033"/>
    </source>
</evidence>
<dbReference type="GO" id="GO:0004497">
    <property type="term" value="F:monooxygenase activity"/>
    <property type="evidence" value="ECO:0007669"/>
    <property type="project" value="UniProtKB-KW"/>
</dbReference>
<dbReference type="PROSITE" id="PS00086">
    <property type="entry name" value="CYTOCHROME_P450"/>
    <property type="match status" value="1"/>
</dbReference>
<evidence type="ECO:0000313" key="12">
    <source>
        <dbReference type="Proteomes" id="UP000030752"/>
    </source>
</evidence>
<dbReference type="GeneID" id="19972330"/>
<dbReference type="EMBL" id="KB822720">
    <property type="protein sequence ID" value="ETN40712.1"/>
    <property type="molecule type" value="Genomic_DNA"/>
</dbReference>
<evidence type="ECO:0008006" key="13">
    <source>
        <dbReference type="Google" id="ProtNLM"/>
    </source>
</evidence>
<dbReference type="Proteomes" id="UP000030752">
    <property type="component" value="Unassembled WGS sequence"/>
</dbReference>
<dbReference type="PANTHER" id="PTHR24305">
    <property type="entry name" value="CYTOCHROME P450"/>
    <property type="match status" value="1"/>
</dbReference>
<evidence type="ECO:0000256" key="1">
    <source>
        <dbReference type="ARBA" id="ARBA00001971"/>
    </source>
</evidence>
<feature type="transmembrane region" description="Helical" evidence="10">
    <location>
        <begin position="20"/>
        <end position="40"/>
    </location>
</feature>
<comment type="cofactor">
    <cofactor evidence="1 8">
        <name>heme</name>
        <dbReference type="ChEBI" id="CHEBI:30413"/>
    </cofactor>
</comment>
<dbReference type="InterPro" id="IPR001128">
    <property type="entry name" value="Cyt_P450"/>
</dbReference>
<keyword evidence="4 8" id="KW-0479">Metal-binding</keyword>
<dbReference type="RefSeq" id="XP_008717555.1">
    <property type="nucleotide sequence ID" value="XM_008719333.1"/>
</dbReference>